<dbReference type="GO" id="GO:0016705">
    <property type="term" value="F:oxidoreductase activity, acting on paired donors, with incorporation or reduction of molecular oxygen"/>
    <property type="evidence" value="ECO:0007669"/>
    <property type="project" value="InterPro"/>
</dbReference>
<dbReference type="EMBL" id="BOPG01000057">
    <property type="protein sequence ID" value="GIJ60618.1"/>
    <property type="molecule type" value="Genomic_DNA"/>
</dbReference>
<dbReference type="RefSeq" id="WP_204005115.1">
    <property type="nucleotide sequence ID" value="NZ_BOPG01000057.1"/>
</dbReference>
<keyword evidence="1" id="KW-0560">Oxidoreductase</keyword>
<dbReference type="InterPro" id="IPR011251">
    <property type="entry name" value="Luciferase-like_dom"/>
</dbReference>
<feature type="domain" description="Luciferase-like" evidence="2">
    <location>
        <begin position="13"/>
        <end position="290"/>
    </location>
</feature>
<evidence type="ECO:0000313" key="4">
    <source>
        <dbReference type="Proteomes" id="UP000612585"/>
    </source>
</evidence>
<dbReference type="SUPFAM" id="SSF51679">
    <property type="entry name" value="Bacterial luciferase-like"/>
    <property type="match status" value="1"/>
</dbReference>
<dbReference type="NCBIfam" id="TIGR03557">
    <property type="entry name" value="F420_G6P_family"/>
    <property type="match status" value="1"/>
</dbReference>
<dbReference type="InterPro" id="IPR036661">
    <property type="entry name" value="Luciferase-like_sf"/>
</dbReference>
<dbReference type="AlphaFoldDB" id="A0A8J3ZD58"/>
<keyword evidence="4" id="KW-1185">Reference proteome</keyword>
<comment type="caution">
    <text evidence="3">The sequence shown here is derived from an EMBL/GenBank/DDBJ whole genome shotgun (WGS) entry which is preliminary data.</text>
</comment>
<organism evidence="3 4">
    <name type="scientific">Virgisporangium aurantiacum</name>
    <dbReference type="NCBI Taxonomy" id="175570"/>
    <lineage>
        <taxon>Bacteria</taxon>
        <taxon>Bacillati</taxon>
        <taxon>Actinomycetota</taxon>
        <taxon>Actinomycetes</taxon>
        <taxon>Micromonosporales</taxon>
        <taxon>Micromonosporaceae</taxon>
        <taxon>Virgisporangium</taxon>
    </lineage>
</organism>
<dbReference type="PANTHER" id="PTHR43244">
    <property type="match status" value="1"/>
</dbReference>
<dbReference type="Gene3D" id="3.20.20.30">
    <property type="entry name" value="Luciferase-like domain"/>
    <property type="match status" value="1"/>
</dbReference>
<evidence type="ECO:0000259" key="2">
    <source>
        <dbReference type="Pfam" id="PF00296"/>
    </source>
</evidence>
<accession>A0A8J3ZD58</accession>
<dbReference type="InterPro" id="IPR050564">
    <property type="entry name" value="F420-G6PD/mer"/>
</dbReference>
<proteinExistence type="predicted"/>
<dbReference type="PANTHER" id="PTHR43244:SF1">
    <property type="entry name" value="5,10-METHYLENETETRAHYDROMETHANOPTERIN REDUCTASE"/>
    <property type="match status" value="1"/>
</dbReference>
<evidence type="ECO:0000256" key="1">
    <source>
        <dbReference type="ARBA" id="ARBA00023002"/>
    </source>
</evidence>
<name>A0A8J3ZD58_9ACTN</name>
<sequence>MADFGYTLLCEQAGPRQLIADAVQAERAGFDFAVISDHFNPWLEAQGHAPFAWSVLGAVAHVTERMGLMSFVTCPVRRYHPAVVAQMAATVGVISQGRFTLGVGAGENLNEHVVGAWPHVNVRHDMLCEALEIIRPLLSGATVSFNGSYFDVPEARLYDRPPEGVPVAVAASGAASADLAAEFGDAIVAVEPDADLIGRFVAGRSKGKPRYGQVVICYGPDEQECRKTALEQWRWSGLGWPVMAELPGPSAFEAASQYVREEDVAERVTCGPDLDRHVAAVRRFLDAGFTHVAVVQVGAERQGDFLRWAESEFLPALRAL</sequence>
<gene>
    <name evidence="3" type="ORF">Vau01_081340</name>
</gene>
<evidence type="ECO:0000313" key="3">
    <source>
        <dbReference type="EMBL" id="GIJ60618.1"/>
    </source>
</evidence>
<dbReference type="InterPro" id="IPR019945">
    <property type="entry name" value="F420_G6P_DH-rel"/>
</dbReference>
<dbReference type="Pfam" id="PF00296">
    <property type="entry name" value="Bac_luciferase"/>
    <property type="match status" value="1"/>
</dbReference>
<protein>
    <submittedName>
        <fullName evidence="3">LLM class F420-dependent oxidoreductase</fullName>
    </submittedName>
</protein>
<reference evidence="3" key="1">
    <citation type="submission" date="2021-01" db="EMBL/GenBank/DDBJ databases">
        <title>Whole genome shotgun sequence of Virgisporangium aurantiacum NBRC 16421.</title>
        <authorList>
            <person name="Komaki H."/>
            <person name="Tamura T."/>
        </authorList>
    </citation>
    <scope>NUCLEOTIDE SEQUENCE</scope>
    <source>
        <strain evidence="3">NBRC 16421</strain>
    </source>
</reference>
<dbReference type="Proteomes" id="UP000612585">
    <property type="component" value="Unassembled WGS sequence"/>
</dbReference>